<evidence type="ECO:0008006" key="3">
    <source>
        <dbReference type="Google" id="ProtNLM"/>
    </source>
</evidence>
<organism evidence="1 2">
    <name type="scientific">Flavobacterium hydrophilum</name>
    <dbReference type="NCBI Taxonomy" id="2211445"/>
    <lineage>
        <taxon>Bacteria</taxon>
        <taxon>Pseudomonadati</taxon>
        <taxon>Bacteroidota</taxon>
        <taxon>Flavobacteriia</taxon>
        <taxon>Flavobacteriales</taxon>
        <taxon>Flavobacteriaceae</taxon>
        <taxon>Flavobacterium</taxon>
    </lineage>
</organism>
<keyword evidence="2" id="KW-1185">Reference proteome</keyword>
<dbReference type="Proteomes" id="UP000247681">
    <property type="component" value="Unassembled WGS sequence"/>
</dbReference>
<protein>
    <recommendedName>
        <fullName evidence="3">Lipoprotein</fullName>
    </recommendedName>
</protein>
<evidence type="ECO:0000313" key="2">
    <source>
        <dbReference type="Proteomes" id="UP000247681"/>
    </source>
</evidence>
<accession>A0A2V4BYB2</accession>
<dbReference type="EMBL" id="QJHL01000005">
    <property type="protein sequence ID" value="PXY43707.1"/>
    <property type="molecule type" value="Genomic_DNA"/>
</dbReference>
<dbReference type="AlphaFoldDB" id="A0A2V4BYB2"/>
<reference evidence="1 2" key="1">
    <citation type="submission" date="2018-05" db="EMBL/GenBank/DDBJ databases">
        <title>Flavobacterium sp. strain IMCC34758, incomplete genome.</title>
        <authorList>
            <person name="Joung Y."/>
        </authorList>
    </citation>
    <scope>NUCLEOTIDE SEQUENCE [LARGE SCALE GENOMIC DNA]</scope>
    <source>
        <strain evidence="1 2">IMCC34758</strain>
    </source>
</reference>
<name>A0A2V4BYB2_9FLAO</name>
<proteinExistence type="predicted"/>
<gene>
    <name evidence="1" type="ORF">DMB68_19175</name>
</gene>
<sequence>MQIKNTMKKYAYLFLFAIMLNGCDDGDLVAERIDFTEIEPQSCDTKTNVLIYKIKDQESLLLELPESTFKDEPGEKEIYINPTGVPQLVYRAFDGVINRANICDAIRPSSPNVSNEWNAIGGKITITTTPNISETAADGSTKINGFNHSINITNISYSKPAGEQVGPNFFFGVLQTSIYTSPVVSFTATNAGQCNSTQIYNYTTNTSMIIDALDPILIQNIETSEPRTSTISITQNKIVFNNYKAASINKDYFCKTRPTIPEINETWNAAVDGVIEVVTTKLDNTTYKHVITLKKVELSNAAGLKFKLPSVFVFGEITTTE</sequence>
<evidence type="ECO:0000313" key="1">
    <source>
        <dbReference type="EMBL" id="PXY43707.1"/>
    </source>
</evidence>
<comment type="caution">
    <text evidence="1">The sequence shown here is derived from an EMBL/GenBank/DDBJ whole genome shotgun (WGS) entry which is preliminary data.</text>
</comment>